<evidence type="ECO:0000256" key="5">
    <source>
        <dbReference type="ARBA" id="ARBA00023128"/>
    </source>
</evidence>
<evidence type="ECO:0000313" key="7">
    <source>
        <dbReference type="EMBL" id="PKY01810.1"/>
    </source>
</evidence>
<dbReference type="PANTHER" id="PTHR36091">
    <property type="entry name" value="ALTERED INHERITANCE OF MITOCHONDRIA PROTEIN 9, MITOCHONDRIAL"/>
    <property type="match status" value="1"/>
</dbReference>
<evidence type="ECO:0000256" key="6">
    <source>
        <dbReference type="ARBA" id="ARBA00031849"/>
    </source>
</evidence>
<evidence type="ECO:0000313" key="8">
    <source>
        <dbReference type="Proteomes" id="UP000234254"/>
    </source>
</evidence>
<dbReference type="EMBL" id="MSFM01000011">
    <property type="protein sequence ID" value="PKY01810.1"/>
    <property type="molecule type" value="Genomic_DNA"/>
</dbReference>
<dbReference type="RefSeq" id="XP_024690404.1">
    <property type="nucleotide sequence ID" value="XM_024841698.1"/>
</dbReference>
<comment type="subcellular location">
    <subcellularLocation>
        <location evidence="1">Mitochondrion</location>
    </subcellularLocation>
</comment>
<reference evidence="7" key="1">
    <citation type="submission" date="2016-12" db="EMBL/GenBank/DDBJ databases">
        <title>The genomes of Aspergillus section Nigri reveals drivers in fungal speciation.</title>
        <authorList>
            <consortium name="DOE Joint Genome Institute"/>
            <person name="Vesth T.C."/>
            <person name="Nybo J."/>
            <person name="Theobald S."/>
            <person name="Brandl J."/>
            <person name="Frisvad J.C."/>
            <person name="Nielsen K.F."/>
            <person name="Lyhne E.K."/>
            <person name="Kogle M.E."/>
            <person name="Kuo A."/>
            <person name="Riley R."/>
            <person name="Clum A."/>
            <person name="Nolan M."/>
            <person name="Lipzen A."/>
            <person name="Salamov A."/>
            <person name="Henrissat B."/>
            <person name="Wiebenga A."/>
            <person name="De vries R.P."/>
            <person name="Grigoriev I.V."/>
            <person name="Mortensen U.H."/>
            <person name="Andersen M.R."/>
            <person name="Baker S.E."/>
        </authorList>
    </citation>
    <scope>NUCLEOTIDE SEQUENCE</scope>
    <source>
        <strain evidence="7">IBT 28561</strain>
    </source>
</reference>
<keyword evidence="5" id="KW-0496">Mitochondrion</keyword>
<dbReference type="SUPFAM" id="SSF56112">
    <property type="entry name" value="Protein kinase-like (PK-like)"/>
    <property type="match status" value="1"/>
</dbReference>
<protein>
    <recommendedName>
        <fullName evidence="3">Altered inheritance of mitochondria protein 9, mitochondrial</fullName>
    </recommendedName>
    <alternativeName>
        <fullName evidence="6">Found in mitochondrial proteome protein 29</fullName>
    </alternativeName>
</protein>
<name>A0A2I1CW10_ASPC2</name>
<evidence type="ECO:0000256" key="1">
    <source>
        <dbReference type="ARBA" id="ARBA00004173"/>
    </source>
</evidence>
<dbReference type="InterPro" id="IPR051035">
    <property type="entry name" value="Mito_inheritance_9"/>
</dbReference>
<keyword evidence="4" id="KW-0809">Transit peptide</keyword>
<dbReference type="GeneID" id="36549224"/>
<dbReference type="InterPro" id="IPR011009">
    <property type="entry name" value="Kinase-like_dom_sf"/>
</dbReference>
<proteinExistence type="inferred from homology"/>
<comment type="caution">
    <text evidence="7">The sequence shown here is derived from an EMBL/GenBank/DDBJ whole genome shotgun (WGS) entry which is preliminary data.</text>
</comment>
<organism evidence="7 8">
    <name type="scientific">Aspergillus campestris (strain IBT 28561)</name>
    <dbReference type="NCBI Taxonomy" id="1392248"/>
    <lineage>
        <taxon>Eukaryota</taxon>
        <taxon>Fungi</taxon>
        <taxon>Dikarya</taxon>
        <taxon>Ascomycota</taxon>
        <taxon>Pezizomycotina</taxon>
        <taxon>Eurotiomycetes</taxon>
        <taxon>Eurotiomycetidae</taxon>
        <taxon>Eurotiales</taxon>
        <taxon>Aspergillaceae</taxon>
        <taxon>Aspergillus</taxon>
        <taxon>Aspergillus subgen. Circumdati</taxon>
    </lineage>
</organism>
<sequence length="170" mass="19745">MRFWRQLHHHPLVAPFSSRQLSHTRTECSDFPRRILERRGLEETELRLDPHNYTGGRWLHRDELQRNARRMMFDFSALCERATRFCPGATRVVHCEKKEGRCNRVFLLTMNTGSRVVARLPTSISGPPRLTTNSEVATMAYLRGKISLPIPDILDWSDDPSNPIGTEYII</sequence>
<keyword evidence="8" id="KW-1185">Reference proteome</keyword>
<evidence type="ECO:0000256" key="3">
    <source>
        <dbReference type="ARBA" id="ARBA00016197"/>
    </source>
</evidence>
<dbReference type="VEuPathDB" id="FungiDB:P168DRAFT_334752"/>
<dbReference type="AlphaFoldDB" id="A0A2I1CW10"/>
<accession>A0A2I1CW10</accession>
<evidence type="ECO:0000256" key="4">
    <source>
        <dbReference type="ARBA" id="ARBA00022946"/>
    </source>
</evidence>
<dbReference type="GO" id="GO:0005739">
    <property type="term" value="C:mitochondrion"/>
    <property type="evidence" value="ECO:0007669"/>
    <property type="project" value="UniProtKB-SubCell"/>
</dbReference>
<dbReference type="PANTHER" id="PTHR36091:SF1">
    <property type="entry name" value="ALTERED INHERITANCE OF MITOCHONDRIA PROTEIN 9, MITOCHONDRIAL"/>
    <property type="match status" value="1"/>
</dbReference>
<comment type="similarity">
    <text evidence="2">Belongs to the AIM9 family.</text>
</comment>
<dbReference type="OrthoDB" id="2831558at2759"/>
<evidence type="ECO:0000256" key="2">
    <source>
        <dbReference type="ARBA" id="ARBA00005543"/>
    </source>
</evidence>
<dbReference type="Proteomes" id="UP000234254">
    <property type="component" value="Unassembled WGS sequence"/>
</dbReference>
<gene>
    <name evidence="7" type="ORF">P168DRAFT_334752</name>
</gene>